<keyword evidence="1" id="KW-0472">Membrane</keyword>
<evidence type="ECO:0000313" key="2">
    <source>
        <dbReference type="EMBL" id="GAI76931.1"/>
    </source>
</evidence>
<keyword evidence="1" id="KW-0812">Transmembrane</keyword>
<dbReference type="Pfam" id="PF10101">
    <property type="entry name" value="DUF2339"/>
    <property type="match status" value="1"/>
</dbReference>
<sequence>MYISIMWAVYGAILMTVGFWRKSRVLRYVAMGLFALLLVKVFWDTIEVEEVKKVYLIAAFLATGVTLVGVSYLYKFLKKKGFFEAMLAEKSADK</sequence>
<dbReference type="AlphaFoldDB" id="X1SCT0"/>
<organism evidence="2">
    <name type="scientific">marine sediment metagenome</name>
    <dbReference type="NCBI Taxonomy" id="412755"/>
    <lineage>
        <taxon>unclassified sequences</taxon>
        <taxon>metagenomes</taxon>
        <taxon>ecological metagenomes</taxon>
    </lineage>
</organism>
<evidence type="ECO:0000256" key="1">
    <source>
        <dbReference type="SAM" id="Phobius"/>
    </source>
</evidence>
<dbReference type="PANTHER" id="PTHR38434:SF1">
    <property type="entry name" value="BLL2549 PROTEIN"/>
    <property type="match status" value="1"/>
</dbReference>
<reference evidence="2" key="1">
    <citation type="journal article" date="2014" name="Front. Microbiol.">
        <title>High frequency of phylogenetically diverse reductive dehalogenase-homologous genes in deep subseafloor sedimentary metagenomes.</title>
        <authorList>
            <person name="Kawai M."/>
            <person name="Futagami T."/>
            <person name="Toyoda A."/>
            <person name="Takaki Y."/>
            <person name="Nishi S."/>
            <person name="Hori S."/>
            <person name="Arai W."/>
            <person name="Tsubouchi T."/>
            <person name="Morono Y."/>
            <person name="Uchiyama I."/>
            <person name="Ito T."/>
            <person name="Fujiyama A."/>
            <person name="Inagaki F."/>
            <person name="Takami H."/>
        </authorList>
    </citation>
    <scope>NUCLEOTIDE SEQUENCE</scope>
    <source>
        <strain evidence="2">Expedition CK06-06</strain>
    </source>
</reference>
<protein>
    <submittedName>
        <fullName evidence="2">Uncharacterized protein</fullName>
    </submittedName>
</protein>
<feature type="transmembrane region" description="Helical" evidence="1">
    <location>
        <begin position="25"/>
        <end position="43"/>
    </location>
</feature>
<dbReference type="InterPro" id="IPR019286">
    <property type="entry name" value="DUF2339_TM"/>
</dbReference>
<feature type="transmembrane region" description="Helical" evidence="1">
    <location>
        <begin position="55"/>
        <end position="74"/>
    </location>
</feature>
<gene>
    <name evidence="2" type="ORF">S12H4_13680</name>
</gene>
<keyword evidence="1" id="KW-1133">Transmembrane helix</keyword>
<dbReference type="PANTHER" id="PTHR38434">
    <property type="entry name" value="BLL2549 PROTEIN"/>
    <property type="match status" value="1"/>
</dbReference>
<dbReference type="EMBL" id="BARW01006513">
    <property type="protein sequence ID" value="GAI76931.1"/>
    <property type="molecule type" value="Genomic_DNA"/>
</dbReference>
<accession>X1SCT0</accession>
<comment type="caution">
    <text evidence="2">The sequence shown here is derived from an EMBL/GenBank/DDBJ whole genome shotgun (WGS) entry which is preliminary data.</text>
</comment>
<name>X1SCT0_9ZZZZ</name>
<proteinExistence type="predicted"/>